<keyword evidence="4 8" id="KW-0808">Transferase</keyword>
<dbReference type="GO" id="GO:0005737">
    <property type="term" value="C:cytoplasm"/>
    <property type="evidence" value="ECO:0007669"/>
    <property type="project" value="TreeGrafter"/>
</dbReference>
<reference evidence="9" key="2">
    <citation type="submission" date="2020-11" db="EMBL/GenBank/DDBJ databases">
        <authorList>
            <person name="McCartney M.A."/>
            <person name="Auch B."/>
            <person name="Kono T."/>
            <person name="Mallez S."/>
            <person name="Becker A."/>
            <person name="Gohl D.M."/>
            <person name="Silverstein K.A.T."/>
            <person name="Koren S."/>
            <person name="Bechman K.B."/>
            <person name="Herman A."/>
            <person name="Abrahante J.E."/>
            <person name="Garbe J."/>
        </authorList>
    </citation>
    <scope>NUCLEOTIDE SEQUENCE</scope>
    <source>
        <strain evidence="9">Duluth1</strain>
        <tissue evidence="9">Whole animal</tissue>
    </source>
</reference>
<dbReference type="GO" id="GO:0016757">
    <property type="term" value="F:glycosyltransferase activity"/>
    <property type="evidence" value="ECO:0007669"/>
    <property type="project" value="UniProtKB-UniRule"/>
</dbReference>
<sequence>MIHATGFITKLMTVRFLICALFIFCVFCVKLYGVVENRNAISGRVSCETHPDKLSIYGSVQVGYAKNSIDSPTREIQHLENSDQTWHVLRSDNGSHILLFSAYRIFVGSKLRLVIVGIEKCPTADHSRQCEFRGEIRVAKGPHERALTAVILHRRLLPEHHMKDYKPVVYGAEIAASFHTQDITVRFVNGPDVSHSVTLRIEGVPKDNVYTFVMCLGPLRSTNDQYPGRIVEWVEFNRLMGVDHIFVYLTNASSELREVLRYYKNKGLVTVLNWTLPVESDIHNFGQMASLHDCLYRNMGASEFLVNVDLDEFIVPRGGYRNWRDWIENVLPAAEYQIGSSVFSSRSDKDTTGYSSNISRVYITVSLIHTYRRLHVYTNCERTKYIVRPECAHILGIHCVHEFAQCSAGRSVVSADPGKILVHHYRGYSTDTARGVRVQDKTMLRFANKLVKCIENAWEKIQTNPRQHFTLPINELWTNYERIMNEL</sequence>
<comment type="subcellular location">
    <subcellularLocation>
        <location evidence="1">Membrane</location>
        <topology evidence="1">Single-pass membrane protein</topology>
    </subcellularLocation>
</comment>
<evidence type="ECO:0000313" key="10">
    <source>
        <dbReference type="Proteomes" id="UP000828390"/>
    </source>
</evidence>
<comment type="caution">
    <text evidence="9">The sequence shown here is derived from an EMBL/GenBank/DDBJ whole genome shotgun (WGS) entry which is preliminary data.</text>
</comment>
<dbReference type="AlphaFoldDB" id="A0A9D4J9E3"/>
<feature type="transmembrane region" description="Helical" evidence="8">
    <location>
        <begin position="12"/>
        <end position="35"/>
    </location>
</feature>
<organism evidence="9 10">
    <name type="scientific">Dreissena polymorpha</name>
    <name type="common">Zebra mussel</name>
    <name type="synonym">Mytilus polymorpha</name>
    <dbReference type="NCBI Taxonomy" id="45954"/>
    <lineage>
        <taxon>Eukaryota</taxon>
        <taxon>Metazoa</taxon>
        <taxon>Spiralia</taxon>
        <taxon>Lophotrochozoa</taxon>
        <taxon>Mollusca</taxon>
        <taxon>Bivalvia</taxon>
        <taxon>Autobranchia</taxon>
        <taxon>Heteroconchia</taxon>
        <taxon>Euheterodonta</taxon>
        <taxon>Imparidentia</taxon>
        <taxon>Neoheterodontei</taxon>
        <taxon>Myida</taxon>
        <taxon>Dreissenoidea</taxon>
        <taxon>Dreissenidae</taxon>
        <taxon>Dreissena</taxon>
    </lineage>
</organism>
<dbReference type="Proteomes" id="UP000828390">
    <property type="component" value="Unassembled WGS sequence"/>
</dbReference>
<accession>A0A9D4J9E3</accession>
<protein>
    <recommendedName>
        <fullName evidence="8">Glycosyltransferase family 92 protein</fullName>
        <ecNumber evidence="8">2.4.1.-</ecNumber>
    </recommendedName>
</protein>
<dbReference type="Pfam" id="PF01697">
    <property type="entry name" value="Glyco_transf_92"/>
    <property type="match status" value="1"/>
</dbReference>
<dbReference type="EMBL" id="JAIWYP010000006">
    <property type="protein sequence ID" value="KAH3804741.1"/>
    <property type="molecule type" value="Genomic_DNA"/>
</dbReference>
<keyword evidence="3 8" id="KW-0328">Glycosyltransferase</keyword>
<gene>
    <name evidence="9" type="ORF">DPMN_133030</name>
</gene>
<keyword evidence="10" id="KW-1185">Reference proteome</keyword>
<dbReference type="PANTHER" id="PTHR21461:SF69">
    <property type="entry name" value="GLYCOSYLTRANSFERASE FAMILY 92 PROTEIN"/>
    <property type="match status" value="1"/>
</dbReference>
<evidence type="ECO:0000256" key="8">
    <source>
        <dbReference type="RuleBase" id="RU366017"/>
    </source>
</evidence>
<evidence type="ECO:0000256" key="2">
    <source>
        <dbReference type="ARBA" id="ARBA00007647"/>
    </source>
</evidence>
<keyword evidence="7 8" id="KW-0472">Membrane</keyword>
<evidence type="ECO:0000256" key="5">
    <source>
        <dbReference type="ARBA" id="ARBA00022692"/>
    </source>
</evidence>
<keyword evidence="6 8" id="KW-1133">Transmembrane helix</keyword>
<keyword evidence="5 8" id="KW-0812">Transmembrane</keyword>
<evidence type="ECO:0000256" key="7">
    <source>
        <dbReference type="ARBA" id="ARBA00023136"/>
    </source>
</evidence>
<comment type="similarity">
    <text evidence="2 8">Belongs to the glycosyltransferase 92 family.</text>
</comment>
<evidence type="ECO:0000256" key="4">
    <source>
        <dbReference type="ARBA" id="ARBA00022679"/>
    </source>
</evidence>
<evidence type="ECO:0000256" key="1">
    <source>
        <dbReference type="ARBA" id="ARBA00004167"/>
    </source>
</evidence>
<proteinExistence type="inferred from homology"/>
<dbReference type="EC" id="2.4.1.-" evidence="8"/>
<reference evidence="9" key="1">
    <citation type="journal article" date="2019" name="bioRxiv">
        <title>The Genome of the Zebra Mussel, Dreissena polymorpha: A Resource for Invasive Species Research.</title>
        <authorList>
            <person name="McCartney M.A."/>
            <person name="Auch B."/>
            <person name="Kono T."/>
            <person name="Mallez S."/>
            <person name="Zhang Y."/>
            <person name="Obille A."/>
            <person name="Becker A."/>
            <person name="Abrahante J.E."/>
            <person name="Garbe J."/>
            <person name="Badalamenti J.P."/>
            <person name="Herman A."/>
            <person name="Mangelson H."/>
            <person name="Liachko I."/>
            <person name="Sullivan S."/>
            <person name="Sone E.D."/>
            <person name="Koren S."/>
            <person name="Silverstein K.A.T."/>
            <person name="Beckman K.B."/>
            <person name="Gohl D.M."/>
        </authorList>
    </citation>
    <scope>NUCLEOTIDE SEQUENCE</scope>
    <source>
        <strain evidence="9">Duluth1</strain>
        <tissue evidence="9">Whole animal</tissue>
    </source>
</reference>
<dbReference type="GO" id="GO:0016020">
    <property type="term" value="C:membrane"/>
    <property type="evidence" value="ECO:0007669"/>
    <property type="project" value="UniProtKB-SubCell"/>
</dbReference>
<evidence type="ECO:0000256" key="3">
    <source>
        <dbReference type="ARBA" id="ARBA00022676"/>
    </source>
</evidence>
<name>A0A9D4J9E3_DREPO</name>
<dbReference type="PANTHER" id="PTHR21461">
    <property type="entry name" value="GLYCOSYLTRANSFERASE FAMILY 92 PROTEIN"/>
    <property type="match status" value="1"/>
</dbReference>
<evidence type="ECO:0000313" key="9">
    <source>
        <dbReference type="EMBL" id="KAH3804741.1"/>
    </source>
</evidence>
<dbReference type="InterPro" id="IPR008166">
    <property type="entry name" value="Glyco_transf_92"/>
</dbReference>
<evidence type="ECO:0000256" key="6">
    <source>
        <dbReference type="ARBA" id="ARBA00022989"/>
    </source>
</evidence>